<evidence type="ECO:0000313" key="2">
    <source>
        <dbReference type="EMBL" id="SDQ47762.1"/>
    </source>
</evidence>
<dbReference type="RefSeq" id="WP_089755342.1">
    <property type="nucleotide sequence ID" value="NZ_FNKL01000002.1"/>
</dbReference>
<accession>A0A1H1B791</accession>
<dbReference type="Proteomes" id="UP000199627">
    <property type="component" value="Unassembled WGS sequence"/>
</dbReference>
<sequence>MKKVFLLFFIPYCIFAQIGINNPNPASTLDITAKNPTGTATQPDGMIIPRLDRQRAQNMTSTPTSTLIYINNPTTGTQAGTAVNIDAAGFYFYDGTVWTKIATGENTNIYTANGTLSGARNVGLGGNNLGFTGTGNVGIGIASPTAKLEIASGTSGTSGLKFSNINNTTATTQNAATIGVDAGGNVVIQNTVPLSTTFKSFNLDANTPTNSLLTIGNLQFRATATSCPSGSTSFVQVRSTTGASNIGIVHGQYTTAQNASSFVNTAALTAATTFTDITTLPLNCFQDGHLQLSFFSYTDRTYYRVSVNLADGDGLGFGALGYIFAELQR</sequence>
<dbReference type="STRING" id="311333.SAMN05421664_1747"/>
<reference evidence="3" key="1">
    <citation type="submission" date="2016-10" db="EMBL/GenBank/DDBJ databases">
        <authorList>
            <person name="Varghese N."/>
            <person name="Submissions S."/>
        </authorList>
    </citation>
    <scope>NUCLEOTIDE SEQUENCE [LARGE SCALE GENOMIC DNA]</scope>
    <source>
        <strain evidence="3">DSM 17072</strain>
    </source>
</reference>
<proteinExistence type="predicted"/>
<keyword evidence="3" id="KW-1185">Reference proteome</keyword>
<dbReference type="AlphaFoldDB" id="A0A1H1B791"/>
<evidence type="ECO:0000256" key="1">
    <source>
        <dbReference type="SAM" id="SignalP"/>
    </source>
</evidence>
<name>A0A1H1B791_9FLAO</name>
<dbReference type="EMBL" id="FNKL01000002">
    <property type="protein sequence ID" value="SDQ47762.1"/>
    <property type="molecule type" value="Genomic_DNA"/>
</dbReference>
<organism evidence="2 3">
    <name type="scientific">Chryseobacterium soldanellicola</name>
    <dbReference type="NCBI Taxonomy" id="311333"/>
    <lineage>
        <taxon>Bacteria</taxon>
        <taxon>Pseudomonadati</taxon>
        <taxon>Bacteroidota</taxon>
        <taxon>Flavobacteriia</taxon>
        <taxon>Flavobacteriales</taxon>
        <taxon>Weeksellaceae</taxon>
        <taxon>Chryseobacterium group</taxon>
        <taxon>Chryseobacterium</taxon>
    </lineage>
</organism>
<dbReference type="OrthoDB" id="1248938at2"/>
<feature type="chain" id="PRO_5011690510" evidence="1">
    <location>
        <begin position="17"/>
        <end position="329"/>
    </location>
</feature>
<feature type="signal peptide" evidence="1">
    <location>
        <begin position="1"/>
        <end position="16"/>
    </location>
</feature>
<keyword evidence="1" id="KW-0732">Signal</keyword>
<protein>
    <submittedName>
        <fullName evidence="2">Uncharacterized protein</fullName>
    </submittedName>
</protein>
<gene>
    <name evidence="2" type="ORF">SAMN05421664_1747</name>
</gene>
<evidence type="ECO:0000313" key="3">
    <source>
        <dbReference type="Proteomes" id="UP000199627"/>
    </source>
</evidence>